<keyword evidence="2" id="KW-0378">Hydrolase</keyword>
<evidence type="ECO:0000256" key="2">
    <source>
        <dbReference type="PROSITE-ProRule" id="PRU01161"/>
    </source>
</evidence>
<dbReference type="PANTHER" id="PTHR46394:SF1">
    <property type="entry name" value="PNPLA DOMAIN-CONTAINING PROTEIN"/>
    <property type="match status" value="1"/>
</dbReference>
<dbReference type="CDD" id="cd07207">
    <property type="entry name" value="Pat_ExoU_VipD_like"/>
    <property type="match status" value="1"/>
</dbReference>
<dbReference type="SUPFAM" id="SSF52151">
    <property type="entry name" value="FabD/lysophospholipase-like"/>
    <property type="match status" value="1"/>
</dbReference>
<dbReference type="RefSeq" id="WP_169352363.1">
    <property type="nucleotide sequence ID" value="NZ_JABBJJ010000566.1"/>
</dbReference>
<dbReference type="InterPro" id="IPR052580">
    <property type="entry name" value="Lipid_Hydrolase"/>
</dbReference>
<name>A0A848M063_9BACT</name>
<accession>A0A848M063</accession>
<evidence type="ECO:0000313" key="5">
    <source>
        <dbReference type="Proteomes" id="UP000518300"/>
    </source>
</evidence>
<keyword evidence="5" id="KW-1185">Reference proteome</keyword>
<protein>
    <submittedName>
        <fullName evidence="4">Patatin-like phospholipase family protein</fullName>
    </submittedName>
</protein>
<keyword evidence="1 2" id="KW-0443">Lipid metabolism</keyword>
<dbReference type="PROSITE" id="PS51635">
    <property type="entry name" value="PNPLA"/>
    <property type="match status" value="1"/>
</dbReference>
<dbReference type="InterPro" id="IPR016035">
    <property type="entry name" value="Acyl_Trfase/lysoPLipase"/>
</dbReference>
<feature type="domain" description="PNPLA" evidence="3">
    <location>
        <begin position="18"/>
        <end position="219"/>
    </location>
</feature>
<dbReference type="GO" id="GO:0016787">
    <property type="term" value="F:hydrolase activity"/>
    <property type="evidence" value="ECO:0007669"/>
    <property type="project" value="UniProtKB-UniRule"/>
</dbReference>
<proteinExistence type="predicted"/>
<feature type="active site" description="Proton acceptor" evidence="2">
    <location>
        <position position="206"/>
    </location>
</feature>
<keyword evidence="2" id="KW-0442">Lipid degradation</keyword>
<feature type="short sequence motif" description="GXGXXG" evidence="2">
    <location>
        <begin position="22"/>
        <end position="27"/>
    </location>
</feature>
<dbReference type="AlphaFoldDB" id="A0A848M063"/>
<dbReference type="PANTHER" id="PTHR46394">
    <property type="entry name" value="ANNEXIN"/>
    <property type="match status" value="1"/>
</dbReference>
<evidence type="ECO:0000256" key="1">
    <source>
        <dbReference type="ARBA" id="ARBA00023098"/>
    </source>
</evidence>
<organism evidence="4 5">
    <name type="scientific">Pyxidicoccus fallax</name>
    <dbReference type="NCBI Taxonomy" id="394095"/>
    <lineage>
        <taxon>Bacteria</taxon>
        <taxon>Pseudomonadati</taxon>
        <taxon>Myxococcota</taxon>
        <taxon>Myxococcia</taxon>
        <taxon>Myxococcales</taxon>
        <taxon>Cystobacterineae</taxon>
        <taxon>Myxococcaceae</taxon>
        <taxon>Pyxidicoccus</taxon>
    </lineage>
</organism>
<evidence type="ECO:0000313" key="4">
    <source>
        <dbReference type="EMBL" id="NMO23261.1"/>
    </source>
</evidence>
<feature type="active site" description="Nucleophile" evidence="2">
    <location>
        <position position="51"/>
    </location>
</feature>
<dbReference type="GO" id="GO:0016042">
    <property type="term" value="P:lipid catabolic process"/>
    <property type="evidence" value="ECO:0007669"/>
    <property type="project" value="UniProtKB-UniRule"/>
</dbReference>
<dbReference type="Proteomes" id="UP000518300">
    <property type="component" value="Unassembled WGS sequence"/>
</dbReference>
<feature type="short sequence motif" description="DGA/G" evidence="2">
    <location>
        <begin position="206"/>
        <end position="208"/>
    </location>
</feature>
<dbReference type="Gene3D" id="3.40.1090.10">
    <property type="entry name" value="Cytosolic phospholipase A2 catalytic domain"/>
    <property type="match status" value="2"/>
</dbReference>
<gene>
    <name evidence="4" type="ORF">HG543_51630</name>
</gene>
<evidence type="ECO:0000259" key="3">
    <source>
        <dbReference type="PROSITE" id="PS51635"/>
    </source>
</evidence>
<dbReference type="Pfam" id="PF01734">
    <property type="entry name" value="Patatin"/>
    <property type="match status" value="1"/>
</dbReference>
<feature type="short sequence motif" description="GXSXG" evidence="2">
    <location>
        <begin position="49"/>
        <end position="53"/>
    </location>
</feature>
<dbReference type="EMBL" id="JABBJJ010000566">
    <property type="protein sequence ID" value="NMO23261.1"/>
    <property type="molecule type" value="Genomic_DNA"/>
</dbReference>
<reference evidence="4 5" key="1">
    <citation type="submission" date="2020-04" db="EMBL/GenBank/DDBJ databases">
        <title>Draft genome of Pyxidicoccus fallax type strain.</title>
        <authorList>
            <person name="Whitworth D.E."/>
        </authorList>
    </citation>
    <scope>NUCLEOTIDE SEQUENCE [LARGE SCALE GENOMIC DNA]</scope>
    <source>
        <strain evidence="4 5">DSM 14698</strain>
    </source>
</reference>
<dbReference type="InterPro" id="IPR002641">
    <property type="entry name" value="PNPLA_dom"/>
</dbReference>
<sequence length="355" mass="39937">MQVLGSKASRHQERRCDLVFEGGGVKGIGLAGAFSVLEERGYTPQNLAGSSAGAITAALVAAGYRSDELRKLVLDLDFRQFQDKGWEDKVPLIGKALSLLRDQGIYEGRRLCEWLDSMLEPKGVRTFADLRTEWDDPRWSFKLQVTVSDLTSRRLLVLPRDAHLLGLDPLTLKVSDAVRMSMSIPVFFEPVRLMNPQTNREHLLVDGGILSNFPVWLFDSVGEEPDWPTFGLMLVEPEPKPLEDGMPVRGPRGLRGLRSLVLGLTQTLLEAHDRLYLERAQFARTITIPTQGVGTTEFNLERERAMKLYESGRAGAEQFLASWDFDAYLKEFRGDKPHNRRESVREELAAVRVSA</sequence>
<comment type="caution">
    <text evidence="4">The sequence shown here is derived from an EMBL/GenBank/DDBJ whole genome shotgun (WGS) entry which is preliminary data.</text>
</comment>